<dbReference type="EMBL" id="SJPG01000001">
    <property type="protein sequence ID" value="TWT61127.1"/>
    <property type="molecule type" value="Genomic_DNA"/>
</dbReference>
<protein>
    <submittedName>
        <fullName evidence="3">1,5-anhydro-D-fructose reductase</fullName>
        <ecNumber evidence="3">1.1.1.292</ecNumber>
    </submittedName>
</protein>
<dbReference type="AlphaFoldDB" id="A0A5C5XD87"/>
<sequence>MAVGFGIVGCGMIANFHAEAIAHIRGAKLVGCFSVPFASAERFAAERNCTPYEKLADMLANPEIDIVTICTPSGAHMEPAVQAANAGKHVIVEKPLEITLKRCDAIINACDKNNVKLGAIMPSRFGEANLALKKAIENGRFGTLTLGDSFVKWWRTQDYYDSGGWRGTWKMDGGGAYMNQAIHNVDLIYWFMGDVASVSAVTGTLAHERIEVEDTGVAAIQFANGAVGTITATTSAWPGFMKKTEIHGTAGSVIVEQDDILHWEFAKSRANDAKVIEKFSQKAGNSGGASDPKAISFTGHMEQFKEFIKAIETDTTPRVDGREGRKSVEIILAIYKSAWTGKRVELPLKSDPKIPKQKE</sequence>
<dbReference type="Pfam" id="PF01408">
    <property type="entry name" value="GFO_IDH_MocA"/>
    <property type="match status" value="1"/>
</dbReference>
<evidence type="ECO:0000259" key="1">
    <source>
        <dbReference type="Pfam" id="PF01408"/>
    </source>
</evidence>
<dbReference type="EC" id="1.1.1.292" evidence="3"/>
<evidence type="ECO:0000313" key="3">
    <source>
        <dbReference type="EMBL" id="TWT61127.1"/>
    </source>
</evidence>
<dbReference type="Gene3D" id="3.30.360.10">
    <property type="entry name" value="Dihydrodipicolinate Reductase, domain 2"/>
    <property type="match status" value="1"/>
</dbReference>
<name>A0A5C5XD87_9PLAN</name>
<feature type="domain" description="Gfo/Idh/MocA-like oxidoreductase N-terminal" evidence="1">
    <location>
        <begin position="4"/>
        <end position="117"/>
    </location>
</feature>
<dbReference type="SUPFAM" id="SSF55347">
    <property type="entry name" value="Glyceraldehyde-3-phosphate dehydrogenase-like, C-terminal domain"/>
    <property type="match status" value="1"/>
</dbReference>
<dbReference type="GO" id="GO:0033712">
    <property type="term" value="F:1,5-anhydro-D-fructose reductase (1,5-anhydro-D-mannitol-forming) activity"/>
    <property type="evidence" value="ECO:0007669"/>
    <property type="project" value="UniProtKB-EC"/>
</dbReference>
<dbReference type="GO" id="GO:0000166">
    <property type="term" value="F:nucleotide binding"/>
    <property type="evidence" value="ECO:0007669"/>
    <property type="project" value="InterPro"/>
</dbReference>
<evidence type="ECO:0000259" key="2">
    <source>
        <dbReference type="Pfam" id="PF22725"/>
    </source>
</evidence>
<dbReference type="InterPro" id="IPR000683">
    <property type="entry name" value="Gfo/Idh/MocA-like_OxRdtase_N"/>
</dbReference>
<organism evidence="3 4">
    <name type="scientific">Rubinisphaera italica</name>
    <dbReference type="NCBI Taxonomy" id="2527969"/>
    <lineage>
        <taxon>Bacteria</taxon>
        <taxon>Pseudomonadati</taxon>
        <taxon>Planctomycetota</taxon>
        <taxon>Planctomycetia</taxon>
        <taxon>Planctomycetales</taxon>
        <taxon>Planctomycetaceae</taxon>
        <taxon>Rubinisphaera</taxon>
    </lineage>
</organism>
<evidence type="ECO:0000313" key="4">
    <source>
        <dbReference type="Proteomes" id="UP000316095"/>
    </source>
</evidence>
<keyword evidence="3" id="KW-0560">Oxidoreductase</keyword>
<accession>A0A5C5XD87</accession>
<dbReference type="InterPro" id="IPR036291">
    <property type="entry name" value="NAD(P)-bd_dom_sf"/>
</dbReference>
<dbReference type="Proteomes" id="UP000316095">
    <property type="component" value="Unassembled WGS sequence"/>
</dbReference>
<dbReference type="InterPro" id="IPR052515">
    <property type="entry name" value="Gfo/Idh/MocA_Oxidoreductase"/>
</dbReference>
<dbReference type="InterPro" id="IPR055170">
    <property type="entry name" value="GFO_IDH_MocA-like_dom"/>
</dbReference>
<dbReference type="Pfam" id="PF22725">
    <property type="entry name" value="GFO_IDH_MocA_C3"/>
    <property type="match status" value="1"/>
</dbReference>
<dbReference type="PANTHER" id="PTHR43249:SF1">
    <property type="entry name" value="D-GLUCOSIDE 3-DEHYDROGENASE"/>
    <property type="match status" value="1"/>
</dbReference>
<reference evidence="3 4" key="1">
    <citation type="submission" date="2019-02" db="EMBL/GenBank/DDBJ databases">
        <title>Deep-cultivation of Planctomycetes and their phenomic and genomic characterization uncovers novel biology.</title>
        <authorList>
            <person name="Wiegand S."/>
            <person name="Jogler M."/>
            <person name="Boedeker C."/>
            <person name="Pinto D."/>
            <person name="Vollmers J."/>
            <person name="Rivas-Marin E."/>
            <person name="Kohn T."/>
            <person name="Peeters S.H."/>
            <person name="Heuer A."/>
            <person name="Rast P."/>
            <person name="Oberbeckmann S."/>
            <person name="Bunk B."/>
            <person name="Jeske O."/>
            <person name="Meyerdierks A."/>
            <person name="Storesund J.E."/>
            <person name="Kallscheuer N."/>
            <person name="Luecker S."/>
            <person name="Lage O.M."/>
            <person name="Pohl T."/>
            <person name="Merkel B.J."/>
            <person name="Hornburger P."/>
            <person name="Mueller R.-W."/>
            <person name="Bruemmer F."/>
            <person name="Labrenz M."/>
            <person name="Spormann A.M."/>
            <person name="Op Den Camp H."/>
            <person name="Overmann J."/>
            <person name="Amann R."/>
            <person name="Jetten M.S.M."/>
            <person name="Mascher T."/>
            <person name="Medema M.H."/>
            <person name="Devos D.P."/>
            <person name="Kaster A.-K."/>
            <person name="Ovreas L."/>
            <person name="Rohde M."/>
            <person name="Galperin M.Y."/>
            <person name="Jogler C."/>
        </authorList>
    </citation>
    <scope>NUCLEOTIDE SEQUENCE [LARGE SCALE GENOMIC DNA]</scope>
    <source>
        <strain evidence="3 4">Pan54</strain>
    </source>
</reference>
<dbReference type="RefSeq" id="WP_146503157.1">
    <property type="nucleotide sequence ID" value="NZ_SJPG01000001.1"/>
</dbReference>
<keyword evidence="4" id="KW-1185">Reference proteome</keyword>
<comment type="caution">
    <text evidence="3">The sequence shown here is derived from an EMBL/GenBank/DDBJ whole genome shotgun (WGS) entry which is preliminary data.</text>
</comment>
<dbReference type="SUPFAM" id="SSF51735">
    <property type="entry name" value="NAD(P)-binding Rossmann-fold domains"/>
    <property type="match status" value="1"/>
</dbReference>
<dbReference type="PANTHER" id="PTHR43249">
    <property type="entry name" value="UDP-N-ACETYL-2-AMINO-2-DEOXY-D-GLUCURONATE OXIDASE"/>
    <property type="match status" value="1"/>
</dbReference>
<gene>
    <name evidence="3" type="primary">afr_5</name>
    <name evidence="3" type="ORF">Pan54_18620</name>
</gene>
<dbReference type="OrthoDB" id="9815825at2"/>
<proteinExistence type="predicted"/>
<dbReference type="Gene3D" id="3.40.50.720">
    <property type="entry name" value="NAD(P)-binding Rossmann-like Domain"/>
    <property type="match status" value="1"/>
</dbReference>
<feature type="domain" description="GFO/IDH/MocA-like oxidoreductase" evidence="2">
    <location>
        <begin position="131"/>
        <end position="253"/>
    </location>
</feature>